<sequence length="99" mass="11366">MVKRHLEREDGEGREREKETERERGGGRESREEEEDRMAGGRRGLVAPQNTFLENIVRRSNGKIRFSPVQPPESVVSAGGTVSCWVRWFEHQLVMSSIV</sequence>
<evidence type="ECO:0000313" key="3">
    <source>
        <dbReference type="Proteomes" id="UP001153269"/>
    </source>
</evidence>
<dbReference type="Proteomes" id="UP001153269">
    <property type="component" value="Unassembled WGS sequence"/>
</dbReference>
<dbReference type="AlphaFoldDB" id="A0A9N7U377"/>
<protein>
    <submittedName>
        <fullName evidence="2">Uncharacterized protein</fullName>
    </submittedName>
</protein>
<proteinExistence type="predicted"/>
<feature type="region of interest" description="Disordered" evidence="1">
    <location>
        <begin position="1"/>
        <end position="46"/>
    </location>
</feature>
<keyword evidence="3" id="KW-1185">Reference proteome</keyword>
<dbReference type="EMBL" id="CADEAL010000590">
    <property type="protein sequence ID" value="CAB1422503.1"/>
    <property type="molecule type" value="Genomic_DNA"/>
</dbReference>
<comment type="caution">
    <text evidence="2">The sequence shown here is derived from an EMBL/GenBank/DDBJ whole genome shotgun (WGS) entry which is preliminary data.</text>
</comment>
<evidence type="ECO:0000313" key="2">
    <source>
        <dbReference type="EMBL" id="CAB1422503.1"/>
    </source>
</evidence>
<organism evidence="2 3">
    <name type="scientific">Pleuronectes platessa</name>
    <name type="common">European plaice</name>
    <dbReference type="NCBI Taxonomy" id="8262"/>
    <lineage>
        <taxon>Eukaryota</taxon>
        <taxon>Metazoa</taxon>
        <taxon>Chordata</taxon>
        <taxon>Craniata</taxon>
        <taxon>Vertebrata</taxon>
        <taxon>Euteleostomi</taxon>
        <taxon>Actinopterygii</taxon>
        <taxon>Neopterygii</taxon>
        <taxon>Teleostei</taxon>
        <taxon>Neoteleostei</taxon>
        <taxon>Acanthomorphata</taxon>
        <taxon>Carangaria</taxon>
        <taxon>Pleuronectiformes</taxon>
        <taxon>Pleuronectoidei</taxon>
        <taxon>Pleuronectidae</taxon>
        <taxon>Pleuronectes</taxon>
    </lineage>
</organism>
<gene>
    <name evidence="2" type="ORF">PLEPLA_LOCUS10419</name>
</gene>
<accession>A0A9N7U377</accession>
<reference evidence="2" key="1">
    <citation type="submission" date="2020-03" db="EMBL/GenBank/DDBJ databases">
        <authorList>
            <person name="Weist P."/>
        </authorList>
    </citation>
    <scope>NUCLEOTIDE SEQUENCE</scope>
</reference>
<feature type="compositionally biased region" description="Basic and acidic residues" evidence="1">
    <location>
        <begin position="1"/>
        <end position="31"/>
    </location>
</feature>
<evidence type="ECO:0000256" key="1">
    <source>
        <dbReference type="SAM" id="MobiDB-lite"/>
    </source>
</evidence>
<name>A0A9N7U377_PLEPL</name>